<evidence type="ECO:0000313" key="1">
    <source>
        <dbReference type="Proteomes" id="UP000887579"/>
    </source>
</evidence>
<proteinExistence type="predicted"/>
<sequence>MKEEDFYRSPVNSVVGGNVDTTCKSEPDEDNEINGNIISVSENYEVKPLVMAVQNSDPSSTVDNPIIINDDIQDLPVSNNGQLIVKCENNDNESDEETSSTDDTPVVSSDSHDSLLLQQSPNPSLSRSNDTLEEDDTLEDEEKDEDETIRDHADEDEESNETSDDECGENKGKLLCGSTHLFVFTSDDHTFCYRYYSVSESRYRCSECMNKEGRSVYAAIKKDSDGENYVEMSDAHTCDMIEYYGKHVIEVQNFEHYGKKNTGKELFIFDSNDKTSYYRFIFDARKKIYTCTRCHNFGKSTEAVFKSENGQKIVEADSFHACEPLPYFEKVKTPDFLIRESTRGNPELVIFHENRDFCYQYYWLKSGQFFVCNKCGKKKNKRVTAKVWKLPNKEKFVQCYDRHHCEPIRYIPR</sequence>
<dbReference type="WBParaSite" id="ES5_v2.g10509.t1">
    <property type="protein sequence ID" value="ES5_v2.g10509.t1"/>
    <property type="gene ID" value="ES5_v2.g10509"/>
</dbReference>
<evidence type="ECO:0000313" key="2">
    <source>
        <dbReference type="WBParaSite" id="ES5_v2.g10509.t1"/>
    </source>
</evidence>
<organism evidence="1 2">
    <name type="scientific">Panagrolaimus sp. ES5</name>
    <dbReference type="NCBI Taxonomy" id="591445"/>
    <lineage>
        <taxon>Eukaryota</taxon>
        <taxon>Metazoa</taxon>
        <taxon>Ecdysozoa</taxon>
        <taxon>Nematoda</taxon>
        <taxon>Chromadorea</taxon>
        <taxon>Rhabditida</taxon>
        <taxon>Tylenchina</taxon>
        <taxon>Panagrolaimomorpha</taxon>
        <taxon>Panagrolaimoidea</taxon>
        <taxon>Panagrolaimidae</taxon>
        <taxon>Panagrolaimus</taxon>
    </lineage>
</organism>
<dbReference type="Proteomes" id="UP000887579">
    <property type="component" value="Unplaced"/>
</dbReference>
<accession>A0AC34F0E5</accession>
<reference evidence="2" key="1">
    <citation type="submission" date="2022-11" db="UniProtKB">
        <authorList>
            <consortium name="WormBaseParasite"/>
        </authorList>
    </citation>
    <scope>IDENTIFICATION</scope>
</reference>
<name>A0AC34F0E5_9BILA</name>
<protein>
    <submittedName>
        <fullName evidence="2">Uncharacterized protein</fullName>
    </submittedName>
</protein>